<feature type="region of interest" description="Disordered" evidence="1">
    <location>
        <begin position="17"/>
        <end position="59"/>
    </location>
</feature>
<protein>
    <submittedName>
        <fullName evidence="3">Uncharacterized protein</fullName>
    </submittedName>
</protein>
<feature type="transmembrane region" description="Helical" evidence="2">
    <location>
        <begin position="92"/>
        <end position="110"/>
    </location>
</feature>
<dbReference type="AlphaFoldDB" id="A0A2H4S6M2"/>
<keyword evidence="2" id="KW-1133">Transmembrane helix</keyword>
<dbReference type="VEuPathDB" id="FungiDB:CCM_06034"/>
<dbReference type="OrthoDB" id="3784821at2759"/>
<sequence length="131" mass="14428">MISSRLQPRLLSFLHSHTAAQTTQRRLASSSSPSSAPRPPSKRRATNPPPASTPSSAAAAVLRARVNAEKEAPPAETAEAYKERYNGAARRWTLTMIALPILLVTSYYLFDRLALGHPVKVLNREVPKREE</sequence>
<evidence type="ECO:0000256" key="2">
    <source>
        <dbReference type="SAM" id="Phobius"/>
    </source>
</evidence>
<name>A0A2H4S6M2_CORMI</name>
<evidence type="ECO:0000313" key="4">
    <source>
        <dbReference type="Proteomes" id="UP000323067"/>
    </source>
</evidence>
<gene>
    <name evidence="3" type="ORF">A9K55_003399</name>
</gene>
<organism evidence="3 4">
    <name type="scientific">Cordyceps militaris</name>
    <name type="common">Caterpillar fungus</name>
    <name type="synonym">Clavaria militaris</name>
    <dbReference type="NCBI Taxonomy" id="73501"/>
    <lineage>
        <taxon>Eukaryota</taxon>
        <taxon>Fungi</taxon>
        <taxon>Dikarya</taxon>
        <taxon>Ascomycota</taxon>
        <taxon>Pezizomycotina</taxon>
        <taxon>Sordariomycetes</taxon>
        <taxon>Hypocreomycetidae</taxon>
        <taxon>Hypocreales</taxon>
        <taxon>Cordycipitaceae</taxon>
        <taxon>Cordyceps</taxon>
    </lineage>
</organism>
<accession>A0A2H4S6M2</accession>
<reference evidence="3 4" key="1">
    <citation type="journal article" date="2017" name="BMC Genomics">
        <title>Chromosome level assembly and secondary metabolite potential of the parasitic fungus Cordyceps militaris.</title>
        <authorList>
            <person name="Kramer G.J."/>
            <person name="Nodwell J.R."/>
        </authorList>
    </citation>
    <scope>NUCLEOTIDE SEQUENCE [LARGE SCALE GENOMIC DNA]</scope>
    <source>
        <strain evidence="3 4">ATCC 34164</strain>
    </source>
</reference>
<evidence type="ECO:0000256" key="1">
    <source>
        <dbReference type="SAM" id="MobiDB-lite"/>
    </source>
</evidence>
<keyword evidence="2" id="KW-0472">Membrane</keyword>
<dbReference type="VEuPathDB" id="FungiDB:A9K55_003399"/>
<keyword evidence="2" id="KW-0812">Transmembrane</keyword>
<dbReference type="EMBL" id="CP023322">
    <property type="protein sequence ID" value="ATY58756.1"/>
    <property type="molecule type" value="Genomic_DNA"/>
</dbReference>
<proteinExistence type="predicted"/>
<feature type="compositionally biased region" description="Low complexity" evidence="1">
    <location>
        <begin position="25"/>
        <end position="35"/>
    </location>
</feature>
<dbReference type="Proteomes" id="UP000323067">
    <property type="component" value="Chromosome iv"/>
</dbReference>
<evidence type="ECO:0000313" key="3">
    <source>
        <dbReference type="EMBL" id="ATY58756.1"/>
    </source>
</evidence>